<reference evidence="2 3" key="1">
    <citation type="submission" date="2016-04" db="EMBL/GenBank/DDBJ databases">
        <title>Genome analysis of Thermosulfurimonas dismutans, the first thermophilic sulfur-disproportionating bacterium of the phylum Thermodesulfobacteria.</title>
        <authorList>
            <person name="Mardanov A.V."/>
            <person name="Beletsky A.V."/>
            <person name="Kadnikov V.V."/>
            <person name="Slobodkin A.I."/>
            <person name="Ravin N.V."/>
        </authorList>
    </citation>
    <scope>NUCLEOTIDE SEQUENCE [LARGE SCALE GENOMIC DNA]</scope>
    <source>
        <strain evidence="2 3">S95</strain>
    </source>
</reference>
<dbReference type="RefSeq" id="WP_068671191.1">
    <property type="nucleotide sequence ID" value="NZ_LWLG01000013.1"/>
</dbReference>
<dbReference type="InterPro" id="IPR027417">
    <property type="entry name" value="P-loop_NTPase"/>
</dbReference>
<dbReference type="Proteomes" id="UP000078390">
    <property type="component" value="Unassembled WGS sequence"/>
</dbReference>
<keyword evidence="3" id="KW-1185">Reference proteome</keyword>
<dbReference type="EMBL" id="LWLG01000013">
    <property type="protein sequence ID" value="OAQ20297.1"/>
    <property type="molecule type" value="Genomic_DNA"/>
</dbReference>
<proteinExistence type="predicted"/>
<dbReference type="OrthoDB" id="2442802at2"/>
<dbReference type="SUPFAM" id="SSF52540">
    <property type="entry name" value="P-loop containing nucleoside triphosphate hydrolases"/>
    <property type="match status" value="1"/>
</dbReference>
<gene>
    <name evidence="2" type="ORF">TDIS_1652</name>
</gene>
<evidence type="ECO:0000256" key="1">
    <source>
        <dbReference type="SAM" id="Coils"/>
    </source>
</evidence>
<dbReference type="CDD" id="cd09117">
    <property type="entry name" value="PLDc_Bfil_DEXD_like"/>
    <property type="match status" value="1"/>
</dbReference>
<evidence type="ECO:0000313" key="3">
    <source>
        <dbReference type="Proteomes" id="UP000078390"/>
    </source>
</evidence>
<keyword evidence="1" id="KW-0175">Coiled coil</keyword>
<protein>
    <recommendedName>
        <fullName evidence="4">PLD phosphodiesterase domain-containing protein</fullName>
    </recommendedName>
</protein>
<name>A0A179D2L4_9BACT</name>
<evidence type="ECO:0008006" key="4">
    <source>
        <dbReference type="Google" id="ProtNLM"/>
    </source>
</evidence>
<evidence type="ECO:0000313" key="2">
    <source>
        <dbReference type="EMBL" id="OAQ20297.1"/>
    </source>
</evidence>
<feature type="coiled-coil region" evidence="1">
    <location>
        <begin position="166"/>
        <end position="193"/>
    </location>
</feature>
<dbReference type="Gene3D" id="3.30.870.10">
    <property type="entry name" value="Endonuclease Chain A"/>
    <property type="match status" value="1"/>
</dbReference>
<dbReference type="STRING" id="999894.TDIS_1652"/>
<dbReference type="AlphaFoldDB" id="A0A179D2L4"/>
<comment type="caution">
    <text evidence="2">The sequence shown here is derived from an EMBL/GenBank/DDBJ whole genome shotgun (WGS) entry which is preliminary data.</text>
</comment>
<sequence length="620" mass="72986">MKFTQTGGQSLIVGFPESARGLAAFFEPEENRRLFEEVSANAQILEKLSKGDYQVLVPFEASHAKIFLLKGETGRRLIWGSANLTERALGGRQWEILEVFDEEENPSKFALFEKVLRHLKKSSRPLFPKDFLQKKKKLPEALLVKDKETLEFFADRIGEVKTLLVEAHLKDSLEEMEKKIKEKEENVREQRKLLEVFRVITKRTESGAILISPREVYAKKEALFRVLKRTVQETREFEDDRPRFQWREEGLFRNGEPLGRELPLERLQTVFQGLNEFLSSYSELTGEERASRIAFEAVLYAFMSPFLWLIRKEASLLGEEYLAEVPIFLYIAGAAGSGKTFLLRAISRLLGNHGLHYHYTPKAKFPAGKINSRGIYLLLTNGNLFPVLVDEVKRQYFTTTSERSYEGVQFIKEMANTFSGPHACFLATGNEKDFHAPPEVMRRIYYLPLSVPFPQRVKREYRLEEDLFRDFVFRLERRFRQKEIFFPEDFLKPAREIFLEYFEELDLDRPRWFTEERLVDLYYRERARRAWFTFYHAHQELFAKTIKIDGREYFDITRAFLEHSRPDKDSLVNYLPSGVVVETKGVVLLDAQRFKNFLDLEDEKKGFRWWKRLTQRLSSG</sequence>
<accession>A0A179D2L4</accession>
<organism evidence="2 3">
    <name type="scientific">Thermosulfurimonas dismutans</name>
    <dbReference type="NCBI Taxonomy" id="999894"/>
    <lineage>
        <taxon>Bacteria</taxon>
        <taxon>Pseudomonadati</taxon>
        <taxon>Thermodesulfobacteriota</taxon>
        <taxon>Thermodesulfobacteria</taxon>
        <taxon>Thermodesulfobacteriales</taxon>
        <taxon>Thermodesulfobacteriaceae</taxon>
        <taxon>Thermosulfurimonas</taxon>
    </lineage>
</organism>